<keyword evidence="5" id="KW-0472">Membrane</keyword>
<keyword evidence="7" id="KW-0325">Glycoprotein</keyword>
<dbReference type="GO" id="GO:0005886">
    <property type="term" value="C:plasma membrane"/>
    <property type="evidence" value="ECO:0007669"/>
    <property type="project" value="UniProtKB-SubCell"/>
</dbReference>
<reference evidence="9" key="1">
    <citation type="thesis" date="2021" institute="BYU ScholarsArchive" country="Provo, UT, USA">
        <title>Applications of and Algorithms for Genome Assembly and Genomic Analyses with an Emphasis on Marine Teleosts.</title>
        <authorList>
            <person name="Pickett B.D."/>
        </authorList>
    </citation>
    <scope>NUCLEOTIDE SEQUENCE</scope>
    <source>
        <strain evidence="9">HI-2016</strain>
    </source>
</reference>
<sequence length="154" mass="17682">MRDVYFTLALLVWSGYRINAISALSSVYLVRPGDDVVLPCNVTFNLHTLWFRQQSEDMIHLTTTARDNLNNRTIDEFHIDDNDRLSLYLDNHTKSISLKIIRVKESDQGWYYCTEWETGAVHFGKGVRLAFTAAPLPAWYQDSMIALAPSIEVP</sequence>
<dbReference type="Proteomes" id="UP000824540">
    <property type="component" value="Unassembled WGS sequence"/>
</dbReference>
<comment type="caution">
    <text evidence="9">The sequence shown here is derived from an EMBL/GenBank/DDBJ whole genome shotgun (WGS) entry which is preliminary data.</text>
</comment>
<dbReference type="PANTHER" id="PTHR19433:SF111">
    <property type="entry name" value="T CELL RECEPTOR ALPHA VARIABLE 4"/>
    <property type="match status" value="1"/>
</dbReference>
<evidence type="ECO:0000256" key="4">
    <source>
        <dbReference type="ARBA" id="ARBA00022859"/>
    </source>
</evidence>
<keyword evidence="3" id="KW-0732">Signal</keyword>
<dbReference type="InterPro" id="IPR003599">
    <property type="entry name" value="Ig_sub"/>
</dbReference>
<keyword evidence="6" id="KW-1015">Disulfide bond</keyword>
<keyword evidence="2" id="KW-1003">Cell membrane</keyword>
<evidence type="ECO:0000259" key="8">
    <source>
        <dbReference type="SMART" id="SM00409"/>
    </source>
</evidence>
<organism evidence="9 10">
    <name type="scientific">Albula glossodonta</name>
    <name type="common">roundjaw bonefish</name>
    <dbReference type="NCBI Taxonomy" id="121402"/>
    <lineage>
        <taxon>Eukaryota</taxon>
        <taxon>Metazoa</taxon>
        <taxon>Chordata</taxon>
        <taxon>Craniata</taxon>
        <taxon>Vertebrata</taxon>
        <taxon>Euteleostomi</taxon>
        <taxon>Actinopterygii</taxon>
        <taxon>Neopterygii</taxon>
        <taxon>Teleostei</taxon>
        <taxon>Albuliformes</taxon>
        <taxon>Albulidae</taxon>
        <taxon>Albula</taxon>
    </lineage>
</organism>
<dbReference type="OrthoDB" id="8871851at2759"/>
<evidence type="ECO:0000256" key="5">
    <source>
        <dbReference type="ARBA" id="ARBA00023136"/>
    </source>
</evidence>
<protein>
    <recommendedName>
        <fullName evidence="8">Immunoglobulin domain-containing protein</fullName>
    </recommendedName>
</protein>
<dbReference type="GO" id="GO:0002376">
    <property type="term" value="P:immune system process"/>
    <property type="evidence" value="ECO:0007669"/>
    <property type="project" value="UniProtKB-KW"/>
</dbReference>
<evidence type="ECO:0000256" key="3">
    <source>
        <dbReference type="ARBA" id="ARBA00022729"/>
    </source>
</evidence>
<accession>A0A8T2N560</accession>
<evidence type="ECO:0000313" key="10">
    <source>
        <dbReference type="Proteomes" id="UP000824540"/>
    </source>
</evidence>
<dbReference type="GO" id="GO:0009617">
    <property type="term" value="P:response to bacterium"/>
    <property type="evidence" value="ECO:0007669"/>
    <property type="project" value="TreeGrafter"/>
</dbReference>
<dbReference type="SMART" id="SM00409">
    <property type="entry name" value="IG"/>
    <property type="match status" value="1"/>
</dbReference>
<evidence type="ECO:0000313" key="9">
    <source>
        <dbReference type="EMBL" id="KAG9333681.1"/>
    </source>
</evidence>
<evidence type="ECO:0000256" key="1">
    <source>
        <dbReference type="ARBA" id="ARBA00004236"/>
    </source>
</evidence>
<dbReference type="Gene3D" id="2.60.40.10">
    <property type="entry name" value="Immunoglobulins"/>
    <property type="match status" value="1"/>
</dbReference>
<evidence type="ECO:0000256" key="7">
    <source>
        <dbReference type="ARBA" id="ARBA00023180"/>
    </source>
</evidence>
<keyword evidence="10" id="KW-1185">Reference proteome</keyword>
<dbReference type="InterPro" id="IPR052051">
    <property type="entry name" value="TCR_complex_component"/>
</dbReference>
<evidence type="ECO:0000256" key="2">
    <source>
        <dbReference type="ARBA" id="ARBA00022475"/>
    </source>
</evidence>
<keyword evidence="4" id="KW-0391">Immunity</keyword>
<dbReference type="PANTHER" id="PTHR19433">
    <property type="entry name" value="T-CELL RECEPTOR ALPHA CHAIN V REGION-RELATED"/>
    <property type="match status" value="1"/>
</dbReference>
<feature type="non-terminal residue" evidence="9">
    <location>
        <position position="1"/>
    </location>
</feature>
<dbReference type="InterPro" id="IPR013783">
    <property type="entry name" value="Ig-like_fold"/>
</dbReference>
<dbReference type="InterPro" id="IPR013106">
    <property type="entry name" value="Ig_V-set"/>
</dbReference>
<dbReference type="InterPro" id="IPR036179">
    <property type="entry name" value="Ig-like_dom_sf"/>
</dbReference>
<feature type="domain" description="Immunoglobulin" evidence="8">
    <location>
        <begin position="25"/>
        <end position="132"/>
    </location>
</feature>
<gene>
    <name evidence="9" type="ORF">JZ751_010671</name>
</gene>
<name>A0A8T2N560_9TELE</name>
<proteinExistence type="predicted"/>
<dbReference type="EMBL" id="JAFBMS010000184">
    <property type="protein sequence ID" value="KAG9333681.1"/>
    <property type="molecule type" value="Genomic_DNA"/>
</dbReference>
<dbReference type="AlphaFoldDB" id="A0A8T2N560"/>
<evidence type="ECO:0000256" key="6">
    <source>
        <dbReference type="ARBA" id="ARBA00023157"/>
    </source>
</evidence>
<comment type="subcellular location">
    <subcellularLocation>
        <location evidence="1">Cell membrane</location>
    </subcellularLocation>
</comment>
<dbReference type="SUPFAM" id="SSF48726">
    <property type="entry name" value="Immunoglobulin"/>
    <property type="match status" value="1"/>
</dbReference>
<dbReference type="Pfam" id="PF07686">
    <property type="entry name" value="V-set"/>
    <property type="match status" value="1"/>
</dbReference>